<dbReference type="InterPro" id="IPR003594">
    <property type="entry name" value="HATPase_dom"/>
</dbReference>
<dbReference type="SUPFAM" id="SSF55874">
    <property type="entry name" value="ATPase domain of HSP90 chaperone/DNA topoisomerase II/histidine kinase"/>
    <property type="match status" value="1"/>
</dbReference>
<evidence type="ECO:0000256" key="1">
    <source>
        <dbReference type="ARBA" id="ARBA00000085"/>
    </source>
</evidence>
<keyword evidence="16" id="KW-0411">Iron-sulfur</keyword>
<dbReference type="GO" id="GO:0005524">
    <property type="term" value="F:ATP binding"/>
    <property type="evidence" value="ECO:0007669"/>
    <property type="project" value="UniProtKB-KW"/>
</dbReference>
<evidence type="ECO:0000256" key="4">
    <source>
        <dbReference type="ARBA" id="ARBA00012438"/>
    </source>
</evidence>
<evidence type="ECO:0000256" key="2">
    <source>
        <dbReference type="ARBA" id="ARBA00001966"/>
    </source>
</evidence>
<keyword evidence="15" id="KW-0902">Two-component regulatory system</keyword>
<dbReference type="Pfam" id="PF07730">
    <property type="entry name" value="HisKA_3"/>
    <property type="match status" value="1"/>
</dbReference>
<keyword evidence="13" id="KW-0067">ATP-binding</keyword>
<protein>
    <recommendedName>
        <fullName evidence="5">Oxygen sensor histidine kinase NreB</fullName>
        <ecNumber evidence="4">2.7.13.3</ecNumber>
    </recommendedName>
    <alternativeName>
        <fullName evidence="18">Nitrogen regulation protein B</fullName>
    </alternativeName>
</protein>
<keyword evidence="7" id="KW-0963">Cytoplasm</keyword>
<keyword evidence="10" id="KW-0479">Metal-binding</keyword>
<name>A0A6J4S4J0_9ACTN</name>
<comment type="subcellular location">
    <subcellularLocation>
        <location evidence="3">Cytoplasm</location>
    </subcellularLocation>
</comment>
<dbReference type="InterPro" id="IPR029016">
    <property type="entry name" value="GAF-like_dom_sf"/>
</dbReference>
<evidence type="ECO:0000256" key="18">
    <source>
        <dbReference type="ARBA" id="ARBA00030800"/>
    </source>
</evidence>
<dbReference type="EMBL" id="CADCVL010000261">
    <property type="protein sequence ID" value="CAA9483354.1"/>
    <property type="molecule type" value="Genomic_DNA"/>
</dbReference>
<dbReference type="GO" id="GO:0000155">
    <property type="term" value="F:phosphorelay sensor kinase activity"/>
    <property type="evidence" value="ECO:0007669"/>
    <property type="project" value="InterPro"/>
</dbReference>
<evidence type="ECO:0000256" key="3">
    <source>
        <dbReference type="ARBA" id="ARBA00004496"/>
    </source>
</evidence>
<dbReference type="AlphaFoldDB" id="A0A6J4S4J0"/>
<dbReference type="SMART" id="SM00065">
    <property type="entry name" value="GAF"/>
    <property type="match status" value="2"/>
</dbReference>
<keyword evidence="12" id="KW-0418">Kinase</keyword>
<feature type="domain" description="Histidine kinase" evidence="19">
    <location>
        <begin position="364"/>
        <end position="558"/>
    </location>
</feature>
<evidence type="ECO:0000313" key="20">
    <source>
        <dbReference type="EMBL" id="CAA9483354.1"/>
    </source>
</evidence>
<evidence type="ECO:0000256" key="12">
    <source>
        <dbReference type="ARBA" id="ARBA00022777"/>
    </source>
</evidence>
<dbReference type="InterPro" id="IPR005467">
    <property type="entry name" value="His_kinase_dom"/>
</dbReference>
<sequence length="560" mass="60459">MSDTGFRERNDERRLMELGRNLVAELDLETVLEQLLEIARDITRARYVALGVLDDAGQGFSGLLTLGMDEATQAHIARLPVGEGLLGELVRDPRPLRLARIAEHSRSSGFPPGHPPMSSFLGVPIHIRGRAYGNLYLTDKEDGDFDAADEDAVVALAGWAAIAIENARLYHEEARRRRDLEQAARRYEAMTEIARAVGGVTQLDRVLAVVVDRARALVDARVALVVLIDGEEMVVSAISGVDPGQMIGTRFARSGSVSGHAIRLDRAVHLHDAPLEMSGPLRARLAPRDGLLVPLSFRGRPLGVLAVFDRLSGGPAFSDEDALVVEGVAASAATGVATAQGVAEHALRRSLRAAERERHRWSRELHDQTLQDLAGLRLMLDALAEMDDRDQIKAVTQKARTRLNDAIAQLRHLVAELRPLVLDDLGIGPALRALAGQMGASSPADISLDLEFGYESGTASARLHADVEEATYRVVQESLNNAVKHSGARAISVSVAERDAEISIEVRDDGVGFDPDALHAGFGLIGMRERLQLVGGRLRLDASPGGGTTVRATIPIRRSD</sequence>
<comment type="function">
    <text evidence="17">Member of the two-component regulatory system NreB/NreC involved in the control of dissimilatory nitrate/nitrite reduction in response to oxygen. NreB functions as a direct oxygen sensor histidine kinase which is autophosphorylated, in the absence of oxygen, probably at the conserved histidine residue, and transfers its phosphate group probably to a conserved aspartate residue of NreC. NreB/NreC activates the expression of the nitrate (narGHJI) and nitrite (nir) reductase operons, as well as the putative nitrate transporter gene narT.</text>
</comment>
<proteinExistence type="predicted"/>
<dbReference type="GO" id="GO:0046983">
    <property type="term" value="F:protein dimerization activity"/>
    <property type="evidence" value="ECO:0007669"/>
    <property type="project" value="InterPro"/>
</dbReference>
<dbReference type="GO" id="GO:0051539">
    <property type="term" value="F:4 iron, 4 sulfur cluster binding"/>
    <property type="evidence" value="ECO:0007669"/>
    <property type="project" value="UniProtKB-KW"/>
</dbReference>
<comment type="catalytic activity">
    <reaction evidence="1">
        <text>ATP + protein L-histidine = ADP + protein N-phospho-L-histidine.</text>
        <dbReference type="EC" id="2.7.13.3"/>
    </reaction>
</comment>
<keyword evidence="11" id="KW-0547">Nucleotide-binding</keyword>
<dbReference type="PROSITE" id="PS50109">
    <property type="entry name" value="HIS_KIN"/>
    <property type="match status" value="1"/>
</dbReference>
<evidence type="ECO:0000256" key="11">
    <source>
        <dbReference type="ARBA" id="ARBA00022741"/>
    </source>
</evidence>
<dbReference type="Gene3D" id="3.30.450.40">
    <property type="match status" value="2"/>
</dbReference>
<evidence type="ECO:0000256" key="13">
    <source>
        <dbReference type="ARBA" id="ARBA00022840"/>
    </source>
</evidence>
<evidence type="ECO:0000256" key="14">
    <source>
        <dbReference type="ARBA" id="ARBA00023004"/>
    </source>
</evidence>
<keyword evidence="8" id="KW-0597">Phosphoprotein</keyword>
<dbReference type="GO" id="GO:0016020">
    <property type="term" value="C:membrane"/>
    <property type="evidence" value="ECO:0007669"/>
    <property type="project" value="InterPro"/>
</dbReference>
<dbReference type="PRINTS" id="PR00344">
    <property type="entry name" value="BCTRLSENSOR"/>
</dbReference>
<dbReference type="PANTHER" id="PTHR24421">
    <property type="entry name" value="NITRATE/NITRITE SENSOR PROTEIN NARX-RELATED"/>
    <property type="match status" value="1"/>
</dbReference>
<dbReference type="InterPro" id="IPR050482">
    <property type="entry name" value="Sensor_HK_TwoCompSys"/>
</dbReference>
<evidence type="ECO:0000256" key="17">
    <source>
        <dbReference type="ARBA" id="ARBA00024827"/>
    </source>
</evidence>
<dbReference type="GO" id="GO:0046872">
    <property type="term" value="F:metal ion binding"/>
    <property type="evidence" value="ECO:0007669"/>
    <property type="project" value="UniProtKB-KW"/>
</dbReference>
<dbReference type="SUPFAM" id="SSF55781">
    <property type="entry name" value="GAF domain-like"/>
    <property type="match status" value="2"/>
</dbReference>
<dbReference type="EC" id="2.7.13.3" evidence="4"/>
<keyword evidence="9" id="KW-0808">Transferase</keyword>
<accession>A0A6J4S4J0</accession>
<evidence type="ECO:0000259" key="19">
    <source>
        <dbReference type="PROSITE" id="PS50109"/>
    </source>
</evidence>
<dbReference type="InterPro" id="IPR036890">
    <property type="entry name" value="HATPase_C_sf"/>
</dbReference>
<dbReference type="Pfam" id="PF02518">
    <property type="entry name" value="HATPase_c"/>
    <property type="match status" value="1"/>
</dbReference>
<evidence type="ECO:0000256" key="10">
    <source>
        <dbReference type="ARBA" id="ARBA00022723"/>
    </source>
</evidence>
<gene>
    <name evidence="20" type="ORF">AVDCRST_MAG65-1588</name>
</gene>
<dbReference type="PANTHER" id="PTHR24421:SF10">
    <property type="entry name" value="NITRATE_NITRITE SENSOR PROTEIN NARQ"/>
    <property type="match status" value="1"/>
</dbReference>
<dbReference type="Pfam" id="PF13185">
    <property type="entry name" value="GAF_2"/>
    <property type="match status" value="2"/>
</dbReference>
<dbReference type="InterPro" id="IPR004358">
    <property type="entry name" value="Sig_transdc_His_kin-like_C"/>
</dbReference>
<comment type="cofactor">
    <cofactor evidence="2">
        <name>[4Fe-4S] cluster</name>
        <dbReference type="ChEBI" id="CHEBI:49883"/>
    </cofactor>
</comment>
<evidence type="ECO:0000256" key="6">
    <source>
        <dbReference type="ARBA" id="ARBA00022485"/>
    </source>
</evidence>
<dbReference type="CDD" id="cd16917">
    <property type="entry name" value="HATPase_UhpB-NarQ-NarX-like"/>
    <property type="match status" value="1"/>
</dbReference>
<dbReference type="InterPro" id="IPR003018">
    <property type="entry name" value="GAF"/>
</dbReference>
<evidence type="ECO:0000256" key="16">
    <source>
        <dbReference type="ARBA" id="ARBA00023014"/>
    </source>
</evidence>
<dbReference type="SMART" id="SM00387">
    <property type="entry name" value="HATPase_c"/>
    <property type="match status" value="1"/>
</dbReference>
<evidence type="ECO:0000256" key="7">
    <source>
        <dbReference type="ARBA" id="ARBA00022490"/>
    </source>
</evidence>
<organism evidence="20">
    <name type="scientific">uncultured Solirubrobacteraceae bacterium</name>
    <dbReference type="NCBI Taxonomy" id="1162706"/>
    <lineage>
        <taxon>Bacteria</taxon>
        <taxon>Bacillati</taxon>
        <taxon>Actinomycetota</taxon>
        <taxon>Thermoleophilia</taxon>
        <taxon>Solirubrobacterales</taxon>
        <taxon>Solirubrobacteraceae</taxon>
        <taxon>environmental samples</taxon>
    </lineage>
</organism>
<dbReference type="Gene3D" id="1.20.5.1930">
    <property type="match status" value="1"/>
</dbReference>
<reference evidence="20" key="1">
    <citation type="submission" date="2020-02" db="EMBL/GenBank/DDBJ databases">
        <authorList>
            <person name="Meier V. D."/>
        </authorList>
    </citation>
    <scope>NUCLEOTIDE SEQUENCE</scope>
    <source>
        <strain evidence="20">AVDCRST_MAG65</strain>
    </source>
</reference>
<evidence type="ECO:0000256" key="15">
    <source>
        <dbReference type="ARBA" id="ARBA00023012"/>
    </source>
</evidence>
<keyword evidence="14" id="KW-0408">Iron</keyword>
<evidence type="ECO:0000256" key="9">
    <source>
        <dbReference type="ARBA" id="ARBA00022679"/>
    </source>
</evidence>
<dbReference type="InterPro" id="IPR011712">
    <property type="entry name" value="Sig_transdc_His_kin_sub3_dim/P"/>
</dbReference>
<dbReference type="GO" id="GO:0005737">
    <property type="term" value="C:cytoplasm"/>
    <property type="evidence" value="ECO:0007669"/>
    <property type="project" value="UniProtKB-SubCell"/>
</dbReference>
<evidence type="ECO:0000256" key="8">
    <source>
        <dbReference type="ARBA" id="ARBA00022553"/>
    </source>
</evidence>
<evidence type="ECO:0000256" key="5">
    <source>
        <dbReference type="ARBA" id="ARBA00017322"/>
    </source>
</evidence>
<keyword evidence="6" id="KW-0004">4Fe-4S</keyword>
<dbReference type="Gene3D" id="3.30.565.10">
    <property type="entry name" value="Histidine kinase-like ATPase, C-terminal domain"/>
    <property type="match status" value="1"/>
</dbReference>